<gene>
    <name evidence="2" type="ORF">BE21_18470</name>
</gene>
<dbReference type="Proteomes" id="UP000075502">
    <property type="component" value="Unassembled WGS sequence"/>
</dbReference>
<proteinExistence type="predicted"/>
<evidence type="ECO:0000313" key="3">
    <source>
        <dbReference type="Proteomes" id="UP000075502"/>
    </source>
</evidence>
<dbReference type="EMBL" id="JEME01000708">
    <property type="protein sequence ID" value="KYG09320.1"/>
    <property type="molecule type" value="Genomic_DNA"/>
</dbReference>
<feature type="region of interest" description="Disordered" evidence="1">
    <location>
        <begin position="138"/>
        <end position="184"/>
    </location>
</feature>
<accession>A0A150TXB3</accession>
<comment type="caution">
    <text evidence="2">The sequence shown here is derived from an EMBL/GenBank/DDBJ whole genome shotgun (WGS) entry which is preliminary data.</text>
</comment>
<organism evidence="2 3">
    <name type="scientific">Sorangium cellulosum</name>
    <name type="common">Polyangium cellulosum</name>
    <dbReference type="NCBI Taxonomy" id="56"/>
    <lineage>
        <taxon>Bacteria</taxon>
        <taxon>Pseudomonadati</taxon>
        <taxon>Myxococcota</taxon>
        <taxon>Polyangia</taxon>
        <taxon>Polyangiales</taxon>
        <taxon>Polyangiaceae</taxon>
        <taxon>Sorangium</taxon>
    </lineage>
</organism>
<feature type="compositionally biased region" description="Low complexity" evidence="1">
    <location>
        <begin position="170"/>
        <end position="182"/>
    </location>
</feature>
<dbReference type="AlphaFoldDB" id="A0A150TXB3"/>
<protein>
    <submittedName>
        <fullName evidence="2">Uncharacterized protein</fullName>
    </submittedName>
</protein>
<evidence type="ECO:0000313" key="2">
    <source>
        <dbReference type="EMBL" id="KYG09320.1"/>
    </source>
</evidence>
<evidence type="ECO:0000256" key="1">
    <source>
        <dbReference type="SAM" id="MobiDB-lite"/>
    </source>
</evidence>
<name>A0A150TXB3_SORCE</name>
<feature type="non-terminal residue" evidence="2">
    <location>
        <position position="256"/>
    </location>
</feature>
<reference evidence="2 3" key="1">
    <citation type="submission" date="2014-02" db="EMBL/GenBank/DDBJ databases">
        <title>The small core and large imbalanced accessory genome model reveals a collaborative survival strategy of Sorangium cellulosum strains in nature.</title>
        <authorList>
            <person name="Han K."/>
            <person name="Peng R."/>
            <person name="Blom J."/>
            <person name="Li Y.-Z."/>
        </authorList>
    </citation>
    <scope>NUCLEOTIDE SEQUENCE [LARGE SCALE GENOMIC DNA]</scope>
    <source>
        <strain evidence="2 3">So0007-03</strain>
    </source>
</reference>
<sequence>MSLPYEETLWWFEGEIRGQTGGAVGGAVGGNAGSIRGREIAMGLNVDPWMPKWEPPKVPSTVSVKGEVVGLIGLSAEDGTLLDPVTGEPMDQARAERAVQLLLGHTMDVLQGAGTVALDGALGELSGAGAALLGGAPDERLADATGPGTSDDPSWSMRFEFDEGTSRTDAAPARSAPARSAPAPQPSLLEVLGNMYGGHVVPEPAEAPSIFDASVYGTGAPASPAGTAAGAAGALARSTVVAAPPPGGPSAPSGGV</sequence>